<dbReference type="Pfam" id="PF00300">
    <property type="entry name" value="His_Phos_1"/>
    <property type="match status" value="2"/>
</dbReference>
<dbReference type="InterPro" id="IPR029033">
    <property type="entry name" value="His_PPase_superfam"/>
</dbReference>
<feature type="active site" description="Proton donor/acceptor" evidence="4 5">
    <location>
        <position position="115"/>
    </location>
</feature>
<comment type="function">
    <text evidence="4 8">Catalyzes the interconversion of 2-phosphoglycerate and 3-phosphoglycerate.</text>
</comment>
<reference evidence="9" key="1">
    <citation type="submission" date="2020-05" db="EMBL/GenBank/DDBJ databases">
        <authorList>
            <person name="Zhu T."/>
            <person name="Keshari N."/>
            <person name="Lu X."/>
        </authorList>
    </citation>
    <scope>NUCLEOTIDE SEQUENCE</scope>
    <source>
        <strain evidence="9">NK1-12</strain>
    </source>
</reference>
<gene>
    <name evidence="4" type="primary">gpmA</name>
    <name evidence="9" type="ORF">HJG54_08615</name>
</gene>
<dbReference type="SMART" id="SM00855">
    <property type="entry name" value="PGAM"/>
    <property type="match status" value="1"/>
</dbReference>
<keyword evidence="3 4" id="KW-0413">Isomerase</keyword>
<dbReference type="GO" id="GO:0004619">
    <property type="term" value="F:phosphoglycerate mutase activity"/>
    <property type="evidence" value="ECO:0007669"/>
    <property type="project" value="UniProtKB-UniRule"/>
</dbReference>
<dbReference type="Gene3D" id="3.40.50.1240">
    <property type="entry name" value="Phosphoglycerate mutase-like"/>
    <property type="match status" value="1"/>
</dbReference>
<dbReference type="PROSITE" id="PS00175">
    <property type="entry name" value="PG_MUTASE"/>
    <property type="match status" value="1"/>
</dbReference>
<dbReference type="HAMAP" id="MF_01039">
    <property type="entry name" value="PGAM_GpmA"/>
    <property type="match status" value="1"/>
</dbReference>
<sequence length="246" mass="27169">MAKLILIRHGQSTWNAANKFTGWVDVPLSHQGMEEAQRAAQKLKSYPIDVCFTSLLIRAIQTGLICLVESDAVRKQGKSPVIHHEADDPDWHGWDQHTGNPEEEIPVFTAQALDERFYGNLQGLNKAETAAKYGAEQVRLWRRSYAVRPPGGESLADTVARTIPFFKQRILTHLKQGDHVLVAAHGNSLRSIIMDLDQISETEIPLLELATGIPIIYEIDQKGNVVSKEILADDAPVVVPGTAPAV</sequence>
<dbReference type="EC" id="5.4.2.11" evidence="4 8"/>
<comment type="pathway">
    <text evidence="4 8">Carbohydrate degradation; glycolysis; pyruvate from D-glyceraldehyde 3-phosphate: step 3/5.</text>
</comment>
<organism evidence="9">
    <name type="scientific">Leptolyngbya sp. NK1-12</name>
    <dbReference type="NCBI Taxonomy" id="2547451"/>
    <lineage>
        <taxon>Bacteria</taxon>
        <taxon>Bacillati</taxon>
        <taxon>Cyanobacteriota</taxon>
        <taxon>Cyanophyceae</taxon>
        <taxon>Leptolyngbyales</taxon>
        <taxon>Leptolyngbyaceae</taxon>
        <taxon>Leptolyngbya group</taxon>
        <taxon>Leptolyngbya</taxon>
    </lineage>
</organism>
<dbReference type="InterPro" id="IPR013078">
    <property type="entry name" value="His_Pase_superF_clade-1"/>
</dbReference>
<feature type="active site" description="Tele-phosphohistidine intermediate" evidence="4 5">
    <location>
        <position position="9"/>
    </location>
</feature>
<feature type="binding site" evidence="4 6">
    <location>
        <position position="58"/>
    </location>
    <ligand>
        <name>substrate</name>
    </ligand>
</feature>
<feature type="binding site" evidence="4 6">
    <location>
        <begin position="8"/>
        <end position="15"/>
    </location>
    <ligand>
        <name>substrate</name>
    </ligand>
</feature>
<accession>A0AA96WCW8</accession>
<evidence type="ECO:0000256" key="2">
    <source>
        <dbReference type="ARBA" id="ARBA00023152"/>
    </source>
</evidence>
<feature type="binding site" evidence="4 6">
    <location>
        <begin position="186"/>
        <end position="187"/>
    </location>
    <ligand>
        <name>substrate</name>
    </ligand>
</feature>
<dbReference type="AlphaFoldDB" id="A0AA96WCW8"/>
<dbReference type="EMBL" id="CP053586">
    <property type="protein sequence ID" value="WNZ22913.1"/>
    <property type="molecule type" value="Genomic_DNA"/>
</dbReference>
<dbReference type="NCBIfam" id="TIGR01258">
    <property type="entry name" value="pgm_1"/>
    <property type="match status" value="2"/>
</dbReference>
<feature type="binding site" evidence="4 6">
    <location>
        <begin position="115"/>
        <end position="118"/>
    </location>
    <ligand>
        <name>substrate</name>
    </ligand>
</feature>
<evidence type="ECO:0000256" key="1">
    <source>
        <dbReference type="ARBA" id="ARBA00006717"/>
    </source>
</evidence>
<evidence type="ECO:0000256" key="7">
    <source>
        <dbReference type="PIRSR" id="PIRSR613078-3"/>
    </source>
</evidence>
<evidence type="ECO:0000256" key="6">
    <source>
        <dbReference type="PIRSR" id="PIRSR613078-2"/>
    </source>
</evidence>
<evidence type="ECO:0000256" key="4">
    <source>
        <dbReference type="HAMAP-Rule" id="MF_01039"/>
    </source>
</evidence>
<keyword evidence="2 4" id="KW-0324">Glycolysis</keyword>
<feature type="binding site" evidence="4 6">
    <location>
        <position position="126"/>
    </location>
    <ligand>
        <name>substrate</name>
    </ligand>
</feature>
<dbReference type="GO" id="GO:0006096">
    <property type="term" value="P:glycolytic process"/>
    <property type="evidence" value="ECO:0007669"/>
    <property type="project" value="UniProtKB-UniRule"/>
</dbReference>
<dbReference type="CDD" id="cd07067">
    <property type="entry name" value="HP_PGM_like"/>
    <property type="match status" value="1"/>
</dbReference>
<name>A0AA96WCW8_9CYAN</name>
<comment type="catalytic activity">
    <reaction evidence="4 8">
        <text>(2R)-2-phosphoglycerate = (2R)-3-phosphoglycerate</text>
        <dbReference type="Rhea" id="RHEA:15901"/>
        <dbReference type="ChEBI" id="CHEBI:58272"/>
        <dbReference type="ChEBI" id="CHEBI:58289"/>
        <dbReference type="EC" id="5.4.2.11"/>
    </reaction>
</comment>
<dbReference type="NCBIfam" id="NF002217">
    <property type="entry name" value="PRK01112.1"/>
    <property type="match status" value="1"/>
</dbReference>
<protein>
    <recommendedName>
        <fullName evidence="4 8">2,3-bisphosphoglycerate-dependent phosphoglycerate mutase</fullName>
        <shortName evidence="4">BPG-dependent PGAM</shortName>
        <shortName evidence="4">PGAM</shortName>
        <shortName evidence="4">Phosphoglyceromutase</shortName>
        <shortName evidence="4">dPGM</shortName>
        <ecNumber evidence="4 8">5.4.2.11</ecNumber>
    </recommendedName>
</protein>
<feature type="binding site" evidence="4 6">
    <location>
        <begin position="142"/>
        <end position="143"/>
    </location>
    <ligand>
        <name>substrate</name>
    </ligand>
</feature>
<feature type="site" description="Transition state stabilizer" evidence="4 7">
    <location>
        <position position="185"/>
    </location>
</feature>
<comment type="similarity">
    <text evidence="1 4">Belongs to the phosphoglycerate mutase family. BPG-dependent PGAM subfamily.</text>
</comment>
<evidence type="ECO:0000256" key="3">
    <source>
        <dbReference type="ARBA" id="ARBA00023235"/>
    </source>
</evidence>
<keyword evidence="4" id="KW-0312">Gluconeogenesis</keyword>
<dbReference type="SUPFAM" id="SSF53254">
    <property type="entry name" value="Phosphoglycerate mutase-like"/>
    <property type="match status" value="1"/>
</dbReference>
<dbReference type="GO" id="GO:0006094">
    <property type="term" value="P:gluconeogenesis"/>
    <property type="evidence" value="ECO:0007669"/>
    <property type="project" value="UniProtKB-UniRule"/>
</dbReference>
<dbReference type="PIRSF" id="PIRSF000709">
    <property type="entry name" value="6PFK_2-Ptase"/>
    <property type="match status" value="1"/>
</dbReference>
<dbReference type="PANTHER" id="PTHR11931">
    <property type="entry name" value="PHOSPHOGLYCERATE MUTASE"/>
    <property type="match status" value="1"/>
</dbReference>
<dbReference type="InterPro" id="IPR001345">
    <property type="entry name" value="PG/BPGM_mutase_AS"/>
</dbReference>
<proteinExistence type="inferred from homology"/>
<evidence type="ECO:0000256" key="8">
    <source>
        <dbReference type="RuleBase" id="RU004512"/>
    </source>
</evidence>
<evidence type="ECO:0000256" key="5">
    <source>
        <dbReference type="PIRSR" id="PIRSR613078-1"/>
    </source>
</evidence>
<dbReference type="InterPro" id="IPR005952">
    <property type="entry name" value="Phosphogly_mut1"/>
</dbReference>
<evidence type="ECO:0000313" key="9">
    <source>
        <dbReference type="EMBL" id="WNZ22913.1"/>
    </source>
</evidence>
<feature type="binding site" evidence="4 6">
    <location>
        <begin position="21"/>
        <end position="22"/>
    </location>
    <ligand>
        <name>substrate</name>
    </ligand>
</feature>